<reference evidence="1" key="1">
    <citation type="submission" date="2024-06" db="EMBL/GenBank/DDBJ databases">
        <title>Draft genome sequence of Microbacterium sp. strain A8/3-1, isolated from Oxytropis tragacanthoides Fisch. ex DC. Root nodules in the Altai region of Russia.</title>
        <authorList>
            <person name="Sazanova A."/>
            <person name="Guro P."/>
            <person name="Kuznetsova I."/>
            <person name="Belimov A."/>
            <person name="Safronova V."/>
        </authorList>
    </citation>
    <scope>NUCLEOTIDE SEQUENCE</scope>
    <source>
        <strain evidence="1">A8/3-1</strain>
    </source>
</reference>
<dbReference type="InterPro" id="IPR006311">
    <property type="entry name" value="TAT_signal"/>
</dbReference>
<dbReference type="PROSITE" id="PS51318">
    <property type="entry name" value="TAT"/>
    <property type="match status" value="1"/>
</dbReference>
<protein>
    <submittedName>
        <fullName evidence="1">Uncharacterized protein</fullName>
    </submittedName>
</protein>
<gene>
    <name evidence="1" type="ORF">ABS642_10270</name>
</gene>
<dbReference type="EMBL" id="CP158357">
    <property type="protein sequence ID" value="XBX80451.1"/>
    <property type="molecule type" value="Genomic_DNA"/>
</dbReference>
<organism evidence="1">
    <name type="scientific">Microbacterium sp. A8/3-1</name>
    <dbReference type="NCBI Taxonomy" id="3160749"/>
    <lineage>
        <taxon>Bacteria</taxon>
        <taxon>Bacillati</taxon>
        <taxon>Actinomycetota</taxon>
        <taxon>Actinomycetes</taxon>
        <taxon>Micrococcales</taxon>
        <taxon>Microbacteriaceae</taxon>
        <taxon>Microbacterium</taxon>
    </lineage>
</organism>
<proteinExistence type="predicted"/>
<dbReference type="AlphaFoldDB" id="A0AAU7W1W3"/>
<dbReference type="RefSeq" id="WP_350353253.1">
    <property type="nucleotide sequence ID" value="NZ_CP158357.1"/>
</dbReference>
<name>A0AAU7W1W3_9MICO</name>
<accession>A0AAU7W1W3</accession>
<sequence length="302" mass="30860">MTTTESSNALAESKGFSRRTVIKTAAWSVPVVAVAVSTPLAAASVGAASLTFAVAPIVAVEAPYGAQALTVTNAGSEPFTGAIVFSTPAWATIAPFTSAVMVQGTDGSNITWTLPAGFLPAGQSLQIDLEWTTGAWPLTAEVQPLSASIDSILGTITPAGGATVASPYQLLWFGVTPGGLGNTAGTPSLFIANTTEAPFNGVVTTRYTPSWTFPLVSATPIVINGTSYGSRQAENGVFVSRYTNMPVSVAARGGEQTLPFSWVLPGGPTIAQQQRNLGATTTGAGETLPVLGSPTIYSAYRV</sequence>
<evidence type="ECO:0000313" key="1">
    <source>
        <dbReference type="EMBL" id="XBX80451.1"/>
    </source>
</evidence>